<dbReference type="Proteomes" id="UP000198287">
    <property type="component" value="Unassembled WGS sequence"/>
</dbReference>
<organism evidence="1 2">
    <name type="scientific">Folsomia candida</name>
    <name type="common">Springtail</name>
    <dbReference type="NCBI Taxonomy" id="158441"/>
    <lineage>
        <taxon>Eukaryota</taxon>
        <taxon>Metazoa</taxon>
        <taxon>Ecdysozoa</taxon>
        <taxon>Arthropoda</taxon>
        <taxon>Hexapoda</taxon>
        <taxon>Collembola</taxon>
        <taxon>Entomobryomorpha</taxon>
        <taxon>Isotomoidea</taxon>
        <taxon>Isotomidae</taxon>
        <taxon>Proisotominae</taxon>
        <taxon>Folsomia</taxon>
    </lineage>
</organism>
<dbReference type="SUPFAM" id="SSF52047">
    <property type="entry name" value="RNI-like"/>
    <property type="match status" value="1"/>
</dbReference>
<sequence length="528" mass="59584">MKLRSSRLQQRETSFPDLDVTAPFESFDDNSAMSKALRNPLVLDIILGQLNNSDLRAARLVCREWGDVGAGLLGNRTFLPVNKLFRCDGSRLYQVTPVHEKLTRGIRILDRFDPSVPTKRTDDVITKVFTELSSTLAQVTREIEFHVSLKKFEAAFLHGLRTLKSTQIQQISILVTSRNANVDKDRVQALRKLPLQKNLTSLKFQTSQHVLYGTSGIHAFQPLLKVLIDSAPTLTTLEVTASFYPSLEGCRNLQVLKFLFVNCTNAHAACPKFNMAAVTSMLTSVKDSLIKLELGYADGHAHGFYYPVNIQGRDLDLPVMTNLTSLVLNAPSEYLIHNFFDEGHFPKLKNLSFKNYYLGLTQFSTHINLWKPHRGVQSFTLTTRSYCQPGDKFGEEIIRLFPTAKKLELRLNPCNYCVQEFIESFEPWGLEEIKLIVESENIAAGMAGILRIFASFNGVKSVHFQDTIINQVDFSDYIQDIILHSRGFKNVEISGLVVPEMVDVFRPIFEASGAPVDFKGGVYRNYSN</sequence>
<proteinExistence type="predicted"/>
<evidence type="ECO:0000313" key="2">
    <source>
        <dbReference type="Proteomes" id="UP000198287"/>
    </source>
</evidence>
<reference evidence="1 2" key="1">
    <citation type="submission" date="2015-12" db="EMBL/GenBank/DDBJ databases">
        <title>The genome of Folsomia candida.</title>
        <authorList>
            <person name="Faddeeva A."/>
            <person name="Derks M.F."/>
            <person name="Anvar Y."/>
            <person name="Smit S."/>
            <person name="Van Straalen N."/>
            <person name="Roelofs D."/>
        </authorList>
    </citation>
    <scope>NUCLEOTIDE SEQUENCE [LARGE SCALE GENOMIC DNA]</scope>
    <source>
        <strain evidence="1 2">VU population</strain>
        <tissue evidence="1">Whole body</tissue>
    </source>
</reference>
<keyword evidence="2" id="KW-1185">Reference proteome</keyword>
<dbReference type="InterPro" id="IPR032675">
    <property type="entry name" value="LRR_dom_sf"/>
</dbReference>
<comment type="caution">
    <text evidence="1">The sequence shown here is derived from an EMBL/GenBank/DDBJ whole genome shotgun (WGS) entry which is preliminary data.</text>
</comment>
<dbReference type="AlphaFoldDB" id="A0A226DKZ4"/>
<accession>A0A226DKZ4</accession>
<dbReference type="EMBL" id="LNIX01000018">
    <property type="protein sequence ID" value="OXA45281.1"/>
    <property type="molecule type" value="Genomic_DNA"/>
</dbReference>
<evidence type="ECO:0008006" key="3">
    <source>
        <dbReference type="Google" id="ProtNLM"/>
    </source>
</evidence>
<protein>
    <recommendedName>
        <fullName evidence="3">F-box domain-containing protein</fullName>
    </recommendedName>
</protein>
<name>A0A226DKZ4_FOLCA</name>
<gene>
    <name evidence="1" type="ORF">Fcan01_20069</name>
</gene>
<evidence type="ECO:0000313" key="1">
    <source>
        <dbReference type="EMBL" id="OXA45281.1"/>
    </source>
</evidence>
<dbReference type="Gene3D" id="3.80.10.10">
    <property type="entry name" value="Ribonuclease Inhibitor"/>
    <property type="match status" value="1"/>
</dbReference>